<dbReference type="OrthoDB" id="5507507at2"/>
<keyword evidence="2" id="KW-1185">Reference proteome</keyword>
<dbReference type="Pfam" id="PF03415">
    <property type="entry name" value="Peptidase_C11"/>
    <property type="match status" value="1"/>
</dbReference>
<name>A0A163HEK0_9BACL</name>
<dbReference type="RefSeq" id="WP_063477787.1">
    <property type="nucleotide sequence ID" value="NZ_CP147845.1"/>
</dbReference>
<evidence type="ECO:0000313" key="1">
    <source>
        <dbReference type="EMBL" id="KZS45445.1"/>
    </source>
</evidence>
<dbReference type="Proteomes" id="UP000076796">
    <property type="component" value="Unassembled WGS sequence"/>
</dbReference>
<proteinExistence type="predicted"/>
<gene>
    <name evidence="1" type="ORF">AWU65_05670</name>
</gene>
<protein>
    <recommendedName>
        <fullName evidence="3">Peptidase C11</fullName>
    </recommendedName>
</protein>
<dbReference type="AlphaFoldDB" id="A0A163HEK0"/>
<dbReference type="PANTHER" id="PTHR37835">
    <property type="entry name" value="ALPHA-CLOSTRIPAIN"/>
    <property type="match status" value="1"/>
</dbReference>
<evidence type="ECO:0008006" key="3">
    <source>
        <dbReference type="Google" id="ProtNLM"/>
    </source>
</evidence>
<dbReference type="GeneID" id="97553280"/>
<organism evidence="1 2">
    <name type="scientific">Paenibacillus glucanolyticus</name>
    <dbReference type="NCBI Taxonomy" id="59843"/>
    <lineage>
        <taxon>Bacteria</taxon>
        <taxon>Bacillati</taxon>
        <taxon>Bacillota</taxon>
        <taxon>Bacilli</taxon>
        <taxon>Bacillales</taxon>
        <taxon>Paenibacillaceae</taxon>
        <taxon>Paenibacillus</taxon>
    </lineage>
</organism>
<sequence length="415" mass="47618">MQSYTTCKHPSIKKRGIISNPSAMLSAMHTRLFPKLKARYTVLIYMVGSDLETNYEMASGDIREMMEVGSSWGIHIVLETGGAKKWGLDFIPSDRKCRWLVQCGHLQLLQETGNANMDMAETLGDFITWGIQQYPAENYVLILWGHGLGPIDGFGGDELHGNHKMKLVTLQNALQRAYQVTQTTFRIIGFDACNMAGLEIVYALRHYAEYLVASVDYTNHNGWDYKTIIESLRQMPALTAPKLGEIIVNSYRLHSREHGELQDLQQGVIRLDKAERIVHALEAWSQVLLERIASEDSFDLMRHDRTRCEDYAEETDMVDLVDLSGHFGRSFGCMQETHTIQEAIEDAVIYHMKTPEHPKAKGISIYFPKQDQGRFIEKSMIYQHHDFSVSYKKLIDLYSLIMIKKDYNGIYHHMK</sequence>
<dbReference type="InterPro" id="IPR005077">
    <property type="entry name" value="Peptidase_C11"/>
</dbReference>
<dbReference type="Gene3D" id="3.40.50.11970">
    <property type="match status" value="1"/>
</dbReference>
<dbReference type="PANTHER" id="PTHR37835:SF1">
    <property type="entry name" value="ALPHA-CLOSTRIPAIN"/>
    <property type="match status" value="1"/>
</dbReference>
<evidence type="ECO:0000313" key="2">
    <source>
        <dbReference type="Proteomes" id="UP000076796"/>
    </source>
</evidence>
<reference evidence="1" key="1">
    <citation type="journal article" date="2016" name="Genome Announc.">
        <title>Draft genomes of two strains of Paenibacillus glucanolyticus with capability to degrade lignocellulose.</title>
        <authorList>
            <person name="Mathews S.L."/>
            <person name="Pawlak J."/>
            <person name="Grunden A.M."/>
        </authorList>
    </citation>
    <scope>NUCLEOTIDE SEQUENCE [LARGE SCALE GENOMIC DNA]</scope>
    <source>
        <strain evidence="1">SLM1</strain>
    </source>
</reference>
<accession>A0A163HEK0</accession>
<dbReference type="STRING" id="59843.A3958_05665"/>
<comment type="caution">
    <text evidence="1">The sequence shown here is derived from an EMBL/GenBank/DDBJ whole genome shotgun (WGS) entry which is preliminary data.</text>
</comment>
<dbReference type="EMBL" id="LWMH01000001">
    <property type="protein sequence ID" value="KZS45445.1"/>
    <property type="molecule type" value="Genomic_DNA"/>
</dbReference>